<dbReference type="HAMAP" id="MF_00724">
    <property type="entry name" value="FliE"/>
    <property type="match status" value="1"/>
</dbReference>
<dbReference type="EMBL" id="CAADRM010000114">
    <property type="protein sequence ID" value="VFU16023.1"/>
    <property type="molecule type" value="Genomic_DNA"/>
</dbReference>
<keyword evidence="4" id="KW-0969">Cilium</keyword>
<proteinExistence type="inferred from homology"/>
<evidence type="ECO:0000256" key="2">
    <source>
        <dbReference type="ARBA" id="ARBA00023143"/>
    </source>
</evidence>
<dbReference type="GO" id="GO:0071973">
    <property type="term" value="P:bacterial-type flagellum-dependent cell motility"/>
    <property type="evidence" value="ECO:0007669"/>
    <property type="project" value="InterPro"/>
</dbReference>
<dbReference type="InterPro" id="IPR001624">
    <property type="entry name" value="FliE"/>
</dbReference>
<dbReference type="Pfam" id="PF02049">
    <property type="entry name" value="FliE"/>
    <property type="match status" value="1"/>
</dbReference>
<keyword evidence="4" id="KW-0966">Cell projection</keyword>
<dbReference type="PANTHER" id="PTHR34653:SF1">
    <property type="entry name" value="FLAGELLAR HOOK-BASAL BODY COMPLEX PROTEIN FLIE"/>
    <property type="match status" value="1"/>
</dbReference>
<feature type="region of interest" description="Disordered" evidence="3">
    <location>
        <begin position="1"/>
        <end position="25"/>
    </location>
</feature>
<evidence type="ECO:0000313" key="4">
    <source>
        <dbReference type="EMBL" id="VFU16023.1"/>
    </source>
</evidence>
<protein>
    <submittedName>
        <fullName evidence="4">Flagellar hook-basal body protein FliE</fullName>
    </submittedName>
</protein>
<gene>
    <name evidence="4" type="ORF">SCFA_50010</name>
</gene>
<dbReference type="GO" id="GO:0009425">
    <property type="term" value="C:bacterial-type flagellum basal body"/>
    <property type="evidence" value="ECO:0007669"/>
    <property type="project" value="UniProtKB-SubCell"/>
</dbReference>
<evidence type="ECO:0000256" key="3">
    <source>
        <dbReference type="SAM" id="MobiDB-lite"/>
    </source>
</evidence>
<keyword evidence="2" id="KW-0975">Bacterial flagellum</keyword>
<dbReference type="PRINTS" id="PR01006">
    <property type="entry name" value="FLGHOOKFLIE"/>
</dbReference>
<evidence type="ECO:0000256" key="1">
    <source>
        <dbReference type="ARBA" id="ARBA00004117"/>
    </source>
</evidence>
<dbReference type="PANTHER" id="PTHR34653">
    <property type="match status" value="1"/>
</dbReference>
<dbReference type="GO" id="GO:0003774">
    <property type="term" value="F:cytoskeletal motor activity"/>
    <property type="evidence" value="ECO:0007669"/>
    <property type="project" value="InterPro"/>
</dbReference>
<organism evidence="4">
    <name type="scientific">anaerobic digester metagenome</name>
    <dbReference type="NCBI Taxonomy" id="1263854"/>
    <lineage>
        <taxon>unclassified sequences</taxon>
        <taxon>metagenomes</taxon>
        <taxon>ecological metagenomes</taxon>
    </lineage>
</organism>
<reference evidence="4" key="1">
    <citation type="submission" date="2019-03" db="EMBL/GenBank/DDBJ databases">
        <authorList>
            <person name="Hao L."/>
        </authorList>
    </citation>
    <scope>NUCLEOTIDE SEQUENCE</scope>
</reference>
<dbReference type="AlphaFoldDB" id="A0A485M4B0"/>
<accession>A0A485M4B0</accession>
<dbReference type="GO" id="GO:0005198">
    <property type="term" value="F:structural molecule activity"/>
    <property type="evidence" value="ECO:0007669"/>
    <property type="project" value="InterPro"/>
</dbReference>
<name>A0A485M4B0_9ZZZZ</name>
<comment type="subcellular location">
    <subcellularLocation>
        <location evidence="1">Bacterial flagellum basal body</location>
    </subcellularLocation>
</comment>
<sequence length="96" mass="10631">MRIDPSDFPRLSIDPQARTQSASPAESFLETLKQAINSTNKQIKESERMGIELAQGKSGNIHETMIAMQKASVSAQLLVAVTNKLIEGYNNLMQLR</sequence>
<keyword evidence="4" id="KW-0282">Flagellum</keyword>
<dbReference type="NCBIfam" id="TIGR00205">
    <property type="entry name" value="fliE"/>
    <property type="match status" value="1"/>
</dbReference>